<dbReference type="NCBIfam" id="TIGR01484">
    <property type="entry name" value="HAD-SF-IIB"/>
    <property type="match status" value="1"/>
</dbReference>
<reference evidence="1" key="1">
    <citation type="submission" date="2019-11" db="EMBL/GenBank/DDBJ databases">
        <authorList>
            <person name="Feng L."/>
        </authorList>
    </citation>
    <scope>NUCLEOTIDE SEQUENCE</scope>
    <source>
        <strain evidence="1">CintestinalisLFYP54</strain>
    </source>
</reference>
<dbReference type="Pfam" id="PF08282">
    <property type="entry name" value="Hydrolase_3"/>
    <property type="match status" value="1"/>
</dbReference>
<protein>
    <submittedName>
        <fullName evidence="1">Phosphatase</fullName>
        <ecNumber evidence="1">3.1.3.-</ecNumber>
    </submittedName>
</protein>
<dbReference type="InterPro" id="IPR000150">
    <property type="entry name" value="Cof"/>
</dbReference>
<gene>
    <name evidence="1" type="ORF">CILFYP54_01229</name>
</gene>
<dbReference type="Gene3D" id="3.40.50.1000">
    <property type="entry name" value="HAD superfamily/HAD-like"/>
    <property type="match status" value="1"/>
</dbReference>
<dbReference type="SFLD" id="SFLDG01144">
    <property type="entry name" value="C2.B.4:_PGP_Like"/>
    <property type="match status" value="1"/>
</dbReference>
<dbReference type="PANTHER" id="PTHR10000:SF8">
    <property type="entry name" value="HAD SUPERFAMILY HYDROLASE-LIKE, TYPE 3"/>
    <property type="match status" value="1"/>
</dbReference>
<dbReference type="PANTHER" id="PTHR10000">
    <property type="entry name" value="PHOSPHOSERINE PHOSPHATASE"/>
    <property type="match status" value="1"/>
</dbReference>
<dbReference type="GO" id="GO:0005829">
    <property type="term" value="C:cytosol"/>
    <property type="evidence" value="ECO:0007669"/>
    <property type="project" value="TreeGrafter"/>
</dbReference>
<dbReference type="Gene3D" id="3.30.1240.10">
    <property type="match status" value="1"/>
</dbReference>
<organism evidence="1">
    <name type="scientific">Collinsella intestinalis</name>
    <dbReference type="NCBI Taxonomy" id="147207"/>
    <lineage>
        <taxon>Bacteria</taxon>
        <taxon>Bacillati</taxon>
        <taxon>Actinomycetota</taxon>
        <taxon>Coriobacteriia</taxon>
        <taxon>Coriobacteriales</taxon>
        <taxon>Coriobacteriaceae</taxon>
        <taxon>Collinsella</taxon>
    </lineage>
</organism>
<keyword evidence="1" id="KW-0378">Hydrolase</keyword>
<dbReference type="EC" id="3.1.3.-" evidence="1"/>
<sequence length="297" mass="32411">MGVVRRLMERVVHMAIKAIALDIDGTLTNDEKIITPRTKRALLDAQDDGVKLILSSGRPVQGLRAIASELGLEAHGGLLVSFNGAHVVDAGTNEVLYDQPIEVDVMRSLVEHVRSFDVIPWITQGARLYVERGSRHVITYRGEPFDIVEYERRMCDLELHEVDDLLEVCGTPQDKLLCASEPEYLQQHWRAMYGPFTDELSGMFTADFYFEFMAPGIDKGRALAGALPKLGIDASEVIAFGDGQNDVSMLRWAGTGVAMGNAVDEAKAAADMVTASNNEDGIAHALACAMGMVSNSE</sequence>
<dbReference type="GO" id="GO:0016791">
    <property type="term" value="F:phosphatase activity"/>
    <property type="evidence" value="ECO:0007669"/>
    <property type="project" value="UniProtKB-ARBA"/>
</dbReference>
<dbReference type="AlphaFoldDB" id="A0A6N2YL46"/>
<dbReference type="PROSITE" id="PS01229">
    <property type="entry name" value="COF_2"/>
    <property type="match status" value="1"/>
</dbReference>
<dbReference type="SFLD" id="SFLDG01140">
    <property type="entry name" value="C2.B:_Phosphomannomutase_and_P"/>
    <property type="match status" value="1"/>
</dbReference>
<dbReference type="NCBIfam" id="TIGR00099">
    <property type="entry name" value="Cof-subfamily"/>
    <property type="match status" value="1"/>
</dbReference>
<dbReference type="InterPro" id="IPR023214">
    <property type="entry name" value="HAD_sf"/>
</dbReference>
<dbReference type="PRINTS" id="PR00119">
    <property type="entry name" value="CATATPASE"/>
</dbReference>
<dbReference type="SFLD" id="SFLDS00003">
    <property type="entry name" value="Haloacid_Dehalogenase"/>
    <property type="match status" value="1"/>
</dbReference>
<dbReference type="InterPro" id="IPR006379">
    <property type="entry name" value="HAD-SF_hydro_IIB"/>
</dbReference>
<proteinExistence type="predicted"/>
<dbReference type="SUPFAM" id="SSF56784">
    <property type="entry name" value="HAD-like"/>
    <property type="match status" value="1"/>
</dbReference>
<dbReference type="CDD" id="cd07516">
    <property type="entry name" value="HAD_Pase"/>
    <property type="match status" value="1"/>
</dbReference>
<evidence type="ECO:0000313" key="1">
    <source>
        <dbReference type="EMBL" id="VYT66536.1"/>
    </source>
</evidence>
<accession>A0A6N2YL46</accession>
<name>A0A6N2YL46_9ACTN</name>
<dbReference type="EMBL" id="CACRTN010000007">
    <property type="protein sequence ID" value="VYT66536.1"/>
    <property type="molecule type" value="Genomic_DNA"/>
</dbReference>
<dbReference type="GO" id="GO:0000287">
    <property type="term" value="F:magnesium ion binding"/>
    <property type="evidence" value="ECO:0007669"/>
    <property type="project" value="TreeGrafter"/>
</dbReference>
<dbReference type="InterPro" id="IPR036412">
    <property type="entry name" value="HAD-like_sf"/>
</dbReference>